<reference evidence="1 2" key="1">
    <citation type="submission" date="2017-08" db="EMBL/GenBank/DDBJ databases">
        <title>Mechanisms for carbon and nitrogen cycling indicate functional differentiation within the Candidate Phyla Radiation.</title>
        <authorList>
            <person name="Danczak R.E."/>
            <person name="Johnston M.D."/>
            <person name="Kenah C."/>
            <person name="Slattery M."/>
            <person name="Wrighton K.C."/>
            <person name="Wilkins M.J."/>
        </authorList>
    </citation>
    <scope>NUCLEOTIDE SEQUENCE [LARGE SCALE GENOMIC DNA]</scope>
    <source>
        <strain evidence="1">Gr01-1014_85</strain>
    </source>
</reference>
<evidence type="ECO:0000313" key="2">
    <source>
        <dbReference type="Proteomes" id="UP000316253"/>
    </source>
</evidence>
<accession>A0A554JDZ4</accession>
<dbReference type="Proteomes" id="UP000316253">
    <property type="component" value="Unassembled WGS sequence"/>
</dbReference>
<protein>
    <submittedName>
        <fullName evidence="1">DNA-damage-inducible protein D</fullName>
    </submittedName>
</protein>
<comment type="caution">
    <text evidence="1">The sequence shown here is derived from an EMBL/GenBank/DDBJ whole genome shotgun (WGS) entry which is preliminary data.</text>
</comment>
<gene>
    <name evidence="1" type="ORF">CEO22_60</name>
</gene>
<dbReference type="AlphaFoldDB" id="A0A554JDZ4"/>
<proteinExistence type="predicted"/>
<sequence length="247" mass="28034">MRVLNYAKWENFENIINKAKIACQNSGQSVENHFPEVRKMVLIGHSANSNARYIEDYNLTKYACYLITQNGDPHNPTIAQAQTYFAIQTHRQEVSDSNNVEMQRIQYYDRLKISRQQLNKTAEKGGVTNPDHLQSLGIIGLYGQSPVELKVTKNLGQDDLYDRIDRVELAANNFITTQTEEIVTRKGITGQGRINETHLKVGQKTRKTILELGGTPPELLPTVEHIDKVKQRQIGPPPVVNQLENPE</sequence>
<evidence type="ECO:0000313" key="1">
    <source>
        <dbReference type="EMBL" id="TSC66531.1"/>
    </source>
</evidence>
<name>A0A554JDZ4_9BACT</name>
<organism evidence="1 2">
    <name type="scientific">Candidatus Berkelbacteria bacterium Gr01-1014_85</name>
    <dbReference type="NCBI Taxonomy" id="2017150"/>
    <lineage>
        <taxon>Bacteria</taxon>
        <taxon>Candidatus Berkelbacteria</taxon>
    </lineage>
</organism>
<dbReference type="EMBL" id="VMFD01000003">
    <property type="protein sequence ID" value="TSC66531.1"/>
    <property type="molecule type" value="Genomic_DNA"/>
</dbReference>